<accession>A0ABU3K378</accession>
<gene>
    <name evidence="1" type="ORF">PPG34_00660</name>
</gene>
<evidence type="ECO:0000313" key="1">
    <source>
        <dbReference type="EMBL" id="MDT7040838.1"/>
    </source>
</evidence>
<dbReference type="RefSeq" id="WP_313831197.1">
    <property type="nucleotide sequence ID" value="NZ_JAQOUE010000001.1"/>
</dbReference>
<dbReference type="Proteomes" id="UP001250932">
    <property type="component" value="Unassembled WGS sequence"/>
</dbReference>
<protein>
    <submittedName>
        <fullName evidence="1">Uncharacterized protein</fullName>
    </submittedName>
</protein>
<name>A0ABU3K378_9BACT</name>
<dbReference type="EMBL" id="JAQOUE010000001">
    <property type="protein sequence ID" value="MDT7040838.1"/>
    <property type="molecule type" value="Genomic_DNA"/>
</dbReference>
<organism evidence="1 2">
    <name type="scientific">Candidatus Nitronereus thalassa</name>
    <dbReference type="NCBI Taxonomy" id="3020898"/>
    <lineage>
        <taxon>Bacteria</taxon>
        <taxon>Pseudomonadati</taxon>
        <taxon>Nitrospirota</taxon>
        <taxon>Nitrospiria</taxon>
        <taxon>Nitrospirales</taxon>
        <taxon>Nitrospiraceae</taxon>
        <taxon>Candidatus Nitronereus</taxon>
    </lineage>
</organism>
<proteinExistence type="predicted"/>
<sequence>MTTQLSILDECQRRTEQALERVDANADEIWMAHALKVVERVAKAQYLFSTNDLWPHLDQPREPRALGAVMSKAQAMKWIWATAGFTESNRPTQHRQPIRLWRSLIFVEEQS</sequence>
<reference evidence="1 2" key="1">
    <citation type="journal article" date="2023" name="ISME J.">
        <title>Cultivation and genomic characterization of novel and ubiquitous marine nitrite-oxidizing bacteria from the Nitrospirales.</title>
        <authorList>
            <person name="Mueller A.J."/>
            <person name="Daebeler A."/>
            <person name="Herbold C.W."/>
            <person name="Kirkegaard R.H."/>
            <person name="Daims H."/>
        </authorList>
    </citation>
    <scope>NUCLEOTIDE SEQUENCE [LARGE SCALE GENOMIC DNA]</scope>
    <source>
        <strain evidence="1 2">EB</strain>
    </source>
</reference>
<keyword evidence="2" id="KW-1185">Reference proteome</keyword>
<comment type="caution">
    <text evidence="1">The sequence shown here is derived from an EMBL/GenBank/DDBJ whole genome shotgun (WGS) entry which is preliminary data.</text>
</comment>
<evidence type="ECO:0000313" key="2">
    <source>
        <dbReference type="Proteomes" id="UP001250932"/>
    </source>
</evidence>